<dbReference type="InterPro" id="IPR036986">
    <property type="entry name" value="S4_RNA-bd_sf"/>
</dbReference>
<dbReference type="CDD" id="cd00165">
    <property type="entry name" value="S4"/>
    <property type="match status" value="1"/>
</dbReference>
<sequence>MELKLRDEFIKLGQALKAAGLVDSGLDAKIVIQDGLVQVNGEVDTRRGRKLYDGDVVEFDGDTIHIVG</sequence>
<dbReference type="GO" id="GO:0003723">
    <property type="term" value="F:RNA binding"/>
    <property type="evidence" value="ECO:0007669"/>
    <property type="project" value="UniProtKB-KW"/>
</dbReference>
<keyword evidence="1" id="KW-0694">RNA-binding</keyword>
<name>A0A9D1X5B2_9FIRM</name>
<gene>
    <name evidence="2" type="ORF">H9849_08910</name>
</gene>
<evidence type="ECO:0000313" key="3">
    <source>
        <dbReference type="Proteomes" id="UP000886805"/>
    </source>
</evidence>
<dbReference type="AlphaFoldDB" id="A0A9D1X5B2"/>
<reference evidence="2" key="1">
    <citation type="journal article" date="2021" name="PeerJ">
        <title>Extensive microbial diversity within the chicken gut microbiome revealed by metagenomics and culture.</title>
        <authorList>
            <person name="Gilroy R."/>
            <person name="Ravi A."/>
            <person name="Getino M."/>
            <person name="Pursley I."/>
            <person name="Horton D.L."/>
            <person name="Alikhan N.F."/>
            <person name="Baker D."/>
            <person name="Gharbi K."/>
            <person name="Hall N."/>
            <person name="Watson M."/>
            <person name="Adriaenssens E.M."/>
            <person name="Foster-Nyarko E."/>
            <person name="Jarju S."/>
            <person name="Secka A."/>
            <person name="Antonio M."/>
            <person name="Oren A."/>
            <person name="Chaudhuri R.R."/>
            <person name="La Ragione R."/>
            <person name="Hildebrand F."/>
            <person name="Pallen M.J."/>
        </authorList>
    </citation>
    <scope>NUCLEOTIDE SEQUENCE</scope>
    <source>
        <strain evidence="2">ChiSxjej3B15-1167</strain>
    </source>
</reference>
<evidence type="ECO:0000256" key="1">
    <source>
        <dbReference type="PROSITE-ProRule" id="PRU00182"/>
    </source>
</evidence>
<dbReference type="EMBL" id="DXEQ01000267">
    <property type="protein sequence ID" value="HIX73127.1"/>
    <property type="molecule type" value="Genomic_DNA"/>
</dbReference>
<reference evidence="2" key="2">
    <citation type="submission" date="2021-04" db="EMBL/GenBank/DDBJ databases">
        <authorList>
            <person name="Gilroy R."/>
        </authorList>
    </citation>
    <scope>NUCLEOTIDE SEQUENCE</scope>
    <source>
        <strain evidence="2">ChiSxjej3B15-1167</strain>
    </source>
</reference>
<comment type="caution">
    <text evidence="2">The sequence shown here is derived from an EMBL/GenBank/DDBJ whole genome shotgun (WGS) entry which is preliminary data.</text>
</comment>
<organism evidence="2 3">
    <name type="scientific">Candidatus Anaerobutyricum stercoripullorum</name>
    <dbReference type="NCBI Taxonomy" id="2838456"/>
    <lineage>
        <taxon>Bacteria</taxon>
        <taxon>Bacillati</taxon>
        <taxon>Bacillota</taxon>
        <taxon>Clostridia</taxon>
        <taxon>Lachnospirales</taxon>
        <taxon>Lachnospiraceae</taxon>
        <taxon>Anaerobutyricum</taxon>
    </lineage>
</organism>
<evidence type="ECO:0000313" key="2">
    <source>
        <dbReference type="EMBL" id="HIX73127.1"/>
    </source>
</evidence>
<dbReference type="SUPFAM" id="SSF55174">
    <property type="entry name" value="Alpha-L RNA-binding motif"/>
    <property type="match status" value="1"/>
</dbReference>
<dbReference type="Gene3D" id="3.10.290.10">
    <property type="entry name" value="RNA-binding S4 domain"/>
    <property type="match status" value="1"/>
</dbReference>
<dbReference type="Pfam" id="PF13275">
    <property type="entry name" value="S4_2"/>
    <property type="match status" value="1"/>
</dbReference>
<dbReference type="PROSITE" id="PS50889">
    <property type="entry name" value="S4"/>
    <property type="match status" value="1"/>
</dbReference>
<dbReference type="Proteomes" id="UP000886805">
    <property type="component" value="Unassembled WGS sequence"/>
</dbReference>
<proteinExistence type="predicted"/>
<accession>A0A9D1X5B2</accession>
<protein>
    <submittedName>
        <fullName evidence="2">RNA-binding S4 domain-containing protein</fullName>
    </submittedName>
</protein>